<evidence type="ECO:0000259" key="2">
    <source>
        <dbReference type="Pfam" id="PF03522"/>
    </source>
</evidence>
<dbReference type="OrthoDB" id="2020542at2759"/>
<evidence type="ECO:0000256" key="1">
    <source>
        <dbReference type="SAM" id="MobiDB-lite"/>
    </source>
</evidence>
<organism evidence="3 4">
    <name type="scientific">Allacma fusca</name>
    <dbReference type="NCBI Taxonomy" id="39272"/>
    <lineage>
        <taxon>Eukaryota</taxon>
        <taxon>Metazoa</taxon>
        <taxon>Ecdysozoa</taxon>
        <taxon>Arthropoda</taxon>
        <taxon>Hexapoda</taxon>
        <taxon>Collembola</taxon>
        <taxon>Symphypleona</taxon>
        <taxon>Sminthuridae</taxon>
        <taxon>Allacma</taxon>
    </lineage>
</organism>
<feature type="compositionally biased region" description="Basic and acidic residues" evidence="1">
    <location>
        <begin position="1"/>
        <end position="13"/>
    </location>
</feature>
<evidence type="ECO:0000313" key="3">
    <source>
        <dbReference type="EMBL" id="CAG7829491.1"/>
    </source>
</evidence>
<dbReference type="GO" id="GO:0006811">
    <property type="term" value="P:monoatomic ion transport"/>
    <property type="evidence" value="ECO:0007669"/>
    <property type="project" value="InterPro"/>
</dbReference>
<accession>A0A8J2LWL2</accession>
<keyword evidence="4" id="KW-1185">Reference proteome</keyword>
<dbReference type="InterPro" id="IPR018491">
    <property type="entry name" value="SLC12_C"/>
</dbReference>
<dbReference type="Pfam" id="PF03522">
    <property type="entry name" value="SLC12"/>
    <property type="match status" value="1"/>
</dbReference>
<feature type="region of interest" description="Disordered" evidence="1">
    <location>
        <begin position="1"/>
        <end position="39"/>
    </location>
</feature>
<sequence length="71" mass="7976">MENSEKSNLKPDVTEIAGGSKKSSPSKNPATMYRNIDGGDVPQDVMENLQQFQKKYKHGTIDVWWLYDDGG</sequence>
<name>A0A8J2LWL2_9HEXA</name>
<dbReference type="GO" id="GO:0022857">
    <property type="term" value="F:transmembrane transporter activity"/>
    <property type="evidence" value="ECO:0007669"/>
    <property type="project" value="InterPro"/>
</dbReference>
<dbReference type="Proteomes" id="UP000708208">
    <property type="component" value="Unassembled WGS sequence"/>
</dbReference>
<gene>
    <name evidence="3" type="ORF">AFUS01_LOCUS39352</name>
</gene>
<feature type="domain" description="SLC12A transporter C-terminal" evidence="2">
    <location>
        <begin position="16"/>
        <end position="71"/>
    </location>
</feature>
<proteinExistence type="predicted"/>
<evidence type="ECO:0000313" key="4">
    <source>
        <dbReference type="Proteomes" id="UP000708208"/>
    </source>
</evidence>
<comment type="caution">
    <text evidence="3">The sequence shown here is derived from an EMBL/GenBank/DDBJ whole genome shotgun (WGS) entry which is preliminary data.</text>
</comment>
<feature type="non-terminal residue" evidence="3">
    <location>
        <position position="1"/>
    </location>
</feature>
<dbReference type="GO" id="GO:0016020">
    <property type="term" value="C:membrane"/>
    <property type="evidence" value="ECO:0007669"/>
    <property type="project" value="InterPro"/>
</dbReference>
<protein>
    <recommendedName>
        <fullName evidence="2">SLC12A transporter C-terminal domain-containing protein</fullName>
    </recommendedName>
</protein>
<dbReference type="AlphaFoldDB" id="A0A8J2LWL2"/>
<reference evidence="3" key="1">
    <citation type="submission" date="2021-06" db="EMBL/GenBank/DDBJ databases">
        <authorList>
            <person name="Hodson N. C."/>
            <person name="Mongue J. A."/>
            <person name="Jaron S. K."/>
        </authorList>
    </citation>
    <scope>NUCLEOTIDE SEQUENCE</scope>
</reference>
<dbReference type="EMBL" id="CAJVCH010551709">
    <property type="protein sequence ID" value="CAG7829491.1"/>
    <property type="molecule type" value="Genomic_DNA"/>
</dbReference>